<dbReference type="KEGG" id="aarc:G127AT_04180"/>
<accession>A0A975IP99</accession>
<keyword evidence="4" id="KW-1185">Reference proteome</keyword>
<feature type="transmembrane region" description="Helical" evidence="1">
    <location>
        <begin position="147"/>
        <end position="166"/>
    </location>
</feature>
<evidence type="ECO:0000256" key="1">
    <source>
        <dbReference type="SAM" id="Phobius"/>
    </source>
</evidence>
<dbReference type="EMBL" id="CP071696">
    <property type="protein sequence ID" value="QTX05422.1"/>
    <property type="molecule type" value="Genomic_DNA"/>
</dbReference>
<dbReference type="RefSeq" id="WP_210900223.1">
    <property type="nucleotide sequence ID" value="NZ_CP071696.1"/>
</dbReference>
<gene>
    <name evidence="3" type="ORF">G127AT_04180</name>
</gene>
<evidence type="ECO:0000313" key="3">
    <source>
        <dbReference type="EMBL" id="QTX05422.1"/>
    </source>
</evidence>
<keyword evidence="1" id="KW-0472">Membrane</keyword>
<organism evidence="3 4">
    <name type="scientific">Agromyces archimandritae</name>
    <dbReference type="NCBI Taxonomy" id="2781962"/>
    <lineage>
        <taxon>Bacteria</taxon>
        <taxon>Bacillati</taxon>
        <taxon>Actinomycetota</taxon>
        <taxon>Actinomycetes</taxon>
        <taxon>Micrococcales</taxon>
        <taxon>Microbacteriaceae</taxon>
        <taxon>Agromyces</taxon>
    </lineage>
</organism>
<feature type="signal peptide" evidence="2">
    <location>
        <begin position="1"/>
        <end position="25"/>
    </location>
</feature>
<keyword evidence="1" id="KW-0812">Transmembrane</keyword>
<keyword evidence="2" id="KW-0732">Signal</keyword>
<evidence type="ECO:0000256" key="2">
    <source>
        <dbReference type="SAM" id="SignalP"/>
    </source>
</evidence>
<feature type="chain" id="PRO_5038115892" description="LPXTG cell wall anchor domain-containing protein" evidence="2">
    <location>
        <begin position="26"/>
        <end position="176"/>
    </location>
</feature>
<name>A0A975IP99_9MICO</name>
<keyword evidence="1" id="KW-1133">Transmembrane helix</keyword>
<reference evidence="3" key="1">
    <citation type="submission" date="2021-03" db="EMBL/GenBank/DDBJ databases">
        <title>Agromyces archimandritus sp. nov., isolated from the cockroach Archimandrita tessellata.</title>
        <authorList>
            <person name="Guzman J."/>
            <person name="Ortuzar M."/>
            <person name="Poehlein A."/>
            <person name="Daniel R."/>
            <person name="Trujillo M."/>
            <person name="Vilcinskas A."/>
        </authorList>
    </citation>
    <scope>NUCLEOTIDE SEQUENCE</scope>
    <source>
        <strain evidence="3">G127AT</strain>
    </source>
</reference>
<dbReference type="AlphaFoldDB" id="A0A975IP99"/>
<proteinExistence type="predicted"/>
<evidence type="ECO:0008006" key="5">
    <source>
        <dbReference type="Google" id="ProtNLM"/>
    </source>
</evidence>
<sequence>MKLKFAAAIVAAVALVFGGSAAAQAAGYVAQGPSVTIVEGDSIAMTFTGFEANTPSTASAPDEVAFASLRAATASTPTDGSGSVTYTVTSDIPGTYTITVTAGQLVATGTLTVIPVDECADAADPCRAAADAGSGGLPGTGYELPLLFLWIGLGALALGGAFVFVLRTVRRARIDG</sequence>
<dbReference type="Proteomes" id="UP000671914">
    <property type="component" value="Chromosome"/>
</dbReference>
<evidence type="ECO:0000313" key="4">
    <source>
        <dbReference type="Proteomes" id="UP000671914"/>
    </source>
</evidence>
<protein>
    <recommendedName>
        <fullName evidence="5">LPXTG cell wall anchor domain-containing protein</fullName>
    </recommendedName>
</protein>